<evidence type="ECO:0000313" key="7">
    <source>
        <dbReference type="Proteomes" id="UP000274922"/>
    </source>
</evidence>
<dbReference type="GO" id="GO:0043023">
    <property type="term" value="F:ribosomal large subunit binding"/>
    <property type="evidence" value="ECO:0007669"/>
    <property type="project" value="TreeGrafter"/>
</dbReference>
<evidence type="ECO:0000256" key="1">
    <source>
        <dbReference type="ARBA" id="ARBA00005912"/>
    </source>
</evidence>
<dbReference type="Gene3D" id="1.10.132.20">
    <property type="entry name" value="Ribosome-recycling factor"/>
    <property type="match status" value="1"/>
</dbReference>
<evidence type="ECO:0000256" key="3">
    <source>
        <dbReference type="ARBA" id="ARBA00024909"/>
    </source>
</evidence>
<protein>
    <recommendedName>
        <fullName evidence="5">Ribosome recycling factor domain-containing protein</fullName>
    </recommendedName>
</protein>
<dbReference type="PANTHER" id="PTHR20982:SF3">
    <property type="entry name" value="MITOCHONDRIAL RIBOSOME RECYCLING FACTOR PSEUDO 1"/>
    <property type="match status" value="1"/>
</dbReference>
<keyword evidence="2" id="KW-0648">Protein biosynthesis</keyword>
<dbReference type="AlphaFoldDB" id="A0A4P9XCR4"/>
<dbReference type="Pfam" id="PF01765">
    <property type="entry name" value="RRF"/>
    <property type="match status" value="1"/>
</dbReference>
<dbReference type="Proteomes" id="UP000274922">
    <property type="component" value="Unassembled WGS sequence"/>
</dbReference>
<comment type="function">
    <text evidence="3">Necessary for protein synthesis in mitochondria. Functions as a ribosome recycling factor in mitochondria.</text>
</comment>
<keyword evidence="7" id="KW-1185">Reference proteome</keyword>
<accession>A0A4P9XCR4</accession>
<dbReference type="STRING" id="1555241.A0A4P9XCR4"/>
<gene>
    <name evidence="6" type="ORF">CXG81DRAFT_24120</name>
</gene>
<sequence>MLRASRRLAAPLLATTPVTTAWRSTHRQPVPTAWLSPSSPLWRRGLTATAAACAKKGQKGAGKGASKAASGGHGHGHGHGHAHDADADGALSGGEAVTEGDALIQQLEADLAKPLAYFEKELGSIRHGRLNPSVLDAVVVVHQAQSAPLAQLAQVVVKDARTLLVVLEDPSLAKPVTAALLSHAQATDAGFAVARDATDAATLRVSQSALNASQRAQLVKHVKQVAETIRVQVRALRSHGRSAIKRLGIRDRDVAARLTTDVQKAIDRAMDTVTKLQDKKMAELEKAH</sequence>
<dbReference type="OrthoDB" id="407355at2759"/>
<dbReference type="GO" id="GO:0006412">
    <property type="term" value="P:translation"/>
    <property type="evidence" value="ECO:0007669"/>
    <property type="project" value="UniProtKB-KW"/>
</dbReference>
<dbReference type="InterPro" id="IPR002661">
    <property type="entry name" value="Ribosome_recyc_fac"/>
</dbReference>
<dbReference type="InterPro" id="IPR036191">
    <property type="entry name" value="RRF_sf"/>
</dbReference>
<dbReference type="EMBL" id="ML014126">
    <property type="protein sequence ID" value="RKP03235.1"/>
    <property type="molecule type" value="Genomic_DNA"/>
</dbReference>
<dbReference type="SUPFAM" id="SSF55194">
    <property type="entry name" value="Ribosome recycling factor, RRF"/>
    <property type="match status" value="1"/>
</dbReference>
<evidence type="ECO:0000256" key="4">
    <source>
        <dbReference type="SAM" id="MobiDB-lite"/>
    </source>
</evidence>
<feature type="domain" description="Ribosome recycling factor" evidence="5">
    <location>
        <begin position="118"/>
        <end position="284"/>
    </location>
</feature>
<evidence type="ECO:0000256" key="2">
    <source>
        <dbReference type="ARBA" id="ARBA00022917"/>
    </source>
</evidence>
<reference evidence="7" key="1">
    <citation type="journal article" date="2018" name="Nat. Microbiol.">
        <title>Leveraging single-cell genomics to expand the fungal tree of life.</title>
        <authorList>
            <person name="Ahrendt S.R."/>
            <person name="Quandt C.A."/>
            <person name="Ciobanu D."/>
            <person name="Clum A."/>
            <person name="Salamov A."/>
            <person name="Andreopoulos B."/>
            <person name="Cheng J.F."/>
            <person name="Woyke T."/>
            <person name="Pelin A."/>
            <person name="Henrissat B."/>
            <person name="Reynolds N.K."/>
            <person name="Benny G.L."/>
            <person name="Smith M.E."/>
            <person name="James T.Y."/>
            <person name="Grigoriev I.V."/>
        </authorList>
    </citation>
    <scope>NUCLEOTIDE SEQUENCE [LARGE SCALE GENOMIC DNA]</scope>
    <source>
        <strain evidence="7">ATCC 52028</strain>
    </source>
</reference>
<organism evidence="6 7">
    <name type="scientific">Caulochytrium protostelioides</name>
    <dbReference type="NCBI Taxonomy" id="1555241"/>
    <lineage>
        <taxon>Eukaryota</taxon>
        <taxon>Fungi</taxon>
        <taxon>Fungi incertae sedis</taxon>
        <taxon>Chytridiomycota</taxon>
        <taxon>Chytridiomycota incertae sedis</taxon>
        <taxon>Chytridiomycetes</taxon>
        <taxon>Caulochytriales</taxon>
        <taxon>Caulochytriaceae</taxon>
        <taxon>Caulochytrium</taxon>
    </lineage>
</organism>
<dbReference type="GO" id="GO:0005739">
    <property type="term" value="C:mitochondrion"/>
    <property type="evidence" value="ECO:0007669"/>
    <property type="project" value="TreeGrafter"/>
</dbReference>
<dbReference type="Gene3D" id="3.30.1360.40">
    <property type="match status" value="1"/>
</dbReference>
<dbReference type="PANTHER" id="PTHR20982">
    <property type="entry name" value="RIBOSOME RECYCLING FACTOR"/>
    <property type="match status" value="1"/>
</dbReference>
<evidence type="ECO:0000313" key="6">
    <source>
        <dbReference type="EMBL" id="RKP03235.1"/>
    </source>
</evidence>
<name>A0A4P9XCR4_9FUNG</name>
<comment type="similarity">
    <text evidence="1">Belongs to the RRF family.</text>
</comment>
<evidence type="ECO:0000259" key="5">
    <source>
        <dbReference type="Pfam" id="PF01765"/>
    </source>
</evidence>
<feature type="region of interest" description="Disordered" evidence="4">
    <location>
        <begin position="53"/>
        <end position="92"/>
    </location>
</feature>
<dbReference type="InterPro" id="IPR023584">
    <property type="entry name" value="Ribosome_recyc_fac_dom"/>
</dbReference>
<proteinExistence type="inferred from homology"/>